<keyword evidence="2" id="KW-1185">Reference proteome</keyword>
<sequence>MAAGATTSCFNWLKEALLSVPRNLKVLSPFLLFAVLAFPIVPVKIVYVWPLTAEMVRHITQMEEHTTDPSSAEYARLLEEVRHEAGELFLISVAIALVLLALAFCKQIVACFTTCYPGGDDRCSLTETLGGVVKYVKGPLVVAAVVTMLQVTAVALVSACADTLLEVLPVFMMFFFYPAAIVFVWLADWAMVIVAAASVLDHVVEVTITLTGDGCPRVRGLEEARRLITEVRTMEGFVPVLLTLLLPTVLIPLYAVALLYTKQSTAMVLYYLRLLSADKYFLLSGVYGLCYLRAAGAYASQRCYYLQAMESKDEMVAASDDYAQIPSDEPQVIVKLEDSVHL</sequence>
<organism evidence="1 2">
    <name type="scientific">Avena sativa</name>
    <name type="common">Oat</name>
    <dbReference type="NCBI Taxonomy" id="4498"/>
    <lineage>
        <taxon>Eukaryota</taxon>
        <taxon>Viridiplantae</taxon>
        <taxon>Streptophyta</taxon>
        <taxon>Embryophyta</taxon>
        <taxon>Tracheophyta</taxon>
        <taxon>Spermatophyta</taxon>
        <taxon>Magnoliopsida</taxon>
        <taxon>Liliopsida</taxon>
        <taxon>Poales</taxon>
        <taxon>Poaceae</taxon>
        <taxon>BOP clade</taxon>
        <taxon>Pooideae</taxon>
        <taxon>Poodae</taxon>
        <taxon>Poeae</taxon>
        <taxon>Poeae Chloroplast Group 1 (Aveneae type)</taxon>
        <taxon>Aveninae</taxon>
        <taxon>Avena</taxon>
    </lineage>
</organism>
<reference evidence="1" key="1">
    <citation type="submission" date="2021-05" db="EMBL/GenBank/DDBJ databases">
        <authorList>
            <person name="Scholz U."/>
            <person name="Mascher M."/>
            <person name="Fiebig A."/>
        </authorList>
    </citation>
    <scope>NUCLEOTIDE SEQUENCE [LARGE SCALE GENOMIC DNA]</scope>
</reference>
<dbReference type="EnsemblPlants" id="AVESA.00010b.r2.4AG0627020.1">
    <property type="protein sequence ID" value="AVESA.00010b.r2.4AG0627020.1.CDS.1"/>
    <property type="gene ID" value="AVESA.00010b.r2.4AG0627020"/>
</dbReference>
<dbReference type="Proteomes" id="UP001732700">
    <property type="component" value="Chromosome 4A"/>
</dbReference>
<name>A0ACD5WFE1_AVESA</name>
<evidence type="ECO:0000313" key="1">
    <source>
        <dbReference type="EnsemblPlants" id="AVESA.00010b.r2.4AG0627020.1.CDS.1"/>
    </source>
</evidence>
<evidence type="ECO:0000313" key="2">
    <source>
        <dbReference type="Proteomes" id="UP001732700"/>
    </source>
</evidence>
<reference evidence="1" key="2">
    <citation type="submission" date="2025-09" db="UniProtKB">
        <authorList>
            <consortium name="EnsemblPlants"/>
        </authorList>
    </citation>
    <scope>IDENTIFICATION</scope>
</reference>
<accession>A0ACD5WFE1</accession>
<protein>
    <submittedName>
        <fullName evidence="1">Uncharacterized protein</fullName>
    </submittedName>
</protein>
<proteinExistence type="predicted"/>